<dbReference type="PROSITE" id="PS00626">
    <property type="entry name" value="RCC1_2"/>
    <property type="match status" value="1"/>
</dbReference>
<dbReference type="Pfam" id="PF12796">
    <property type="entry name" value="Ank_2"/>
    <property type="match status" value="1"/>
</dbReference>
<evidence type="ECO:0000256" key="3">
    <source>
        <dbReference type="PROSITE-ProRule" id="PRU00235"/>
    </source>
</evidence>
<evidence type="ECO:0000256" key="4">
    <source>
        <dbReference type="SAM" id="MobiDB-lite"/>
    </source>
</evidence>
<dbReference type="InterPro" id="IPR002110">
    <property type="entry name" value="Ankyrin_rpt"/>
</dbReference>
<dbReference type="SMART" id="SM00225">
    <property type="entry name" value="BTB"/>
    <property type="match status" value="1"/>
</dbReference>
<dbReference type="InterPro" id="IPR036770">
    <property type="entry name" value="Ankyrin_rpt-contain_sf"/>
</dbReference>
<feature type="domain" description="BTB" evidence="5">
    <location>
        <begin position="517"/>
        <end position="580"/>
    </location>
</feature>
<dbReference type="SUPFAM" id="SSF54695">
    <property type="entry name" value="POZ domain"/>
    <property type="match status" value="1"/>
</dbReference>
<evidence type="ECO:0000313" key="6">
    <source>
        <dbReference type="EMBL" id="MPC20667.1"/>
    </source>
</evidence>
<feature type="repeat" description="ANK" evidence="2">
    <location>
        <begin position="86"/>
        <end position="118"/>
    </location>
</feature>
<reference evidence="6 7" key="1">
    <citation type="submission" date="2019-05" db="EMBL/GenBank/DDBJ databases">
        <title>Another draft genome of Portunus trituberculatus and its Hox gene families provides insights of decapod evolution.</title>
        <authorList>
            <person name="Jeong J.-H."/>
            <person name="Song I."/>
            <person name="Kim S."/>
            <person name="Choi T."/>
            <person name="Kim D."/>
            <person name="Ryu S."/>
            <person name="Kim W."/>
        </authorList>
    </citation>
    <scope>NUCLEOTIDE SEQUENCE [LARGE SCALE GENOMIC DNA]</scope>
    <source>
        <tissue evidence="6">Muscle</tissue>
    </source>
</reference>
<dbReference type="Pfam" id="PF00651">
    <property type="entry name" value="BTB"/>
    <property type="match status" value="1"/>
</dbReference>
<evidence type="ECO:0000256" key="2">
    <source>
        <dbReference type="PROSITE-ProRule" id="PRU00023"/>
    </source>
</evidence>
<accession>A0A5B7DHM2</accession>
<dbReference type="InterPro" id="IPR011333">
    <property type="entry name" value="SKP1/BTB/POZ_sf"/>
</dbReference>
<organism evidence="6 7">
    <name type="scientific">Portunus trituberculatus</name>
    <name type="common">Swimming crab</name>
    <name type="synonym">Neptunus trituberculatus</name>
    <dbReference type="NCBI Taxonomy" id="210409"/>
    <lineage>
        <taxon>Eukaryota</taxon>
        <taxon>Metazoa</taxon>
        <taxon>Ecdysozoa</taxon>
        <taxon>Arthropoda</taxon>
        <taxon>Crustacea</taxon>
        <taxon>Multicrustacea</taxon>
        <taxon>Malacostraca</taxon>
        <taxon>Eumalacostraca</taxon>
        <taxon>Eucarida</taxon>
        <taxon>Decapoda</taxon>
        <taxon>Pleocyemata</taxon>
        <taxon>Brachyura</taxon>
        <taxon>Eubrachyura</taxon>
        <taxon>Portunoidea</taxon>
        <taxon>Portunidae</taxon>
        <taxon>Portuninae</taxon>
        <taxon>Portunus</taxon>
    </lineage>
</organism>
<dbReference type="PROSITE" id="PS50088">
    <property type="entry name" value="ANK_REPEAT"/>
    <property type="match status" value="2"/>
</dbReference>
<dbReference type="Gene3D" id="1.25.40.20">
    <property type="entry name" value="Ankyrin repeat-containing domain"/>
    <property type="match status" value="1"/>
</dbReference>
<dbReference type="SUPFAM" id="SSF48403">
    <property type="entry name" value="Ankyrin repeat"/>
    <property type="match status" value="1"/>
</dbReference>
<keyword evidence="1" id="KW-0677">Repeat</keyword>
<feature type="repeat" description="RCC1" evidence="3">
    <location>
        <begin position="197"/>
        <end position="248"/>
    </location>
</feature>
<keyword evidence="7" id="KW-1185">Reference proteome</keyword>
<dbReference type="OrthoDB" id="1893551at2759"/>
<dbReference type="Pfam" id="PF00415">
    <property type="entry name" value="RCC1"/>
    <property type="match status" value="2"/>
</dbReference>
<evidence type="ECO:0000256" key="1">
    <source>
        <dbReference type="ARBA" id="ARBA00022737"/>
    </source>
</evidence>
<dbReference type="InterPro" id="IPR009091">
    <property type="entry name" value="RCC1/BLIP-II"/>
</dbReference>
<dbReference type="SMART" id="SM00248">
    <property type="entry name" value="ANK"/>
    <property type="match status" value="2"/>
</dbReference>
<feature type="region of interest" description="Disordered" evidence="4">
    <location>
        <begin position="786"/>
        <end position="858"/>
    </location>
</feature>
<feature type="compositionally biased region" description="Polar residues" evidence="4">
    <location>
        <begin position="828"/>
        <end position="837"/>
    </location>
</feature>
<dbReference type="InterPro" id="IPR000408">
    <property type="entry name" value="Reg_chr_condens"/>
</dbReference>
<protein>
    <submittedName>
        <fullName evidence="6">Inhibitor of Bruton tyrosine kinase</fullName>
    </submittedName>
</protein>
<dbReference type="GO" id="GO:0016301">
    <property type="term" value="F:kinase activity"/>
    <property type="evidence" value="ECO:0007669"/>
    <property type="project" value="UniProtKB-KW"/>
</dbReference>
<dbReference type="CDD" id="cd18500">
    <property type="entry name" value="BACK_IBtk"/>
    <property type="match status" value="1"/>
</dbReference>
<dbReference type="PROSITE" id="PS50297">
    <property type="entry name" value="ANK_REP_REGION"/>
    <property type="match status" value="2"/>
</dbReference>
<feature type="repeat" description="RCC1" evidence="3">
    <location>
        <begin position="249"/>
        <end position="304"/>
    </location>
</feature>
<proteinExistence type="predicted"/>
<feature type="repeat" description="RCC1" evidence="3">
    <location>
        <begin position="143"/>
        <end position="196"/>
    </location>
</feature>
<dbReference type="SUPFAM" id="SSF50985">
    <property type="entry name" value="RCC1/BLIP-II"/>
    <property type="match status" value="1"/>
</dbReference>
<keyword evidence="2" id="KW-0040">ANK repeat</keyword>
<gene>
    <name evidence="6" type="primary">IBTK</name>
    <name evidence="6" type="ORF">E2C01_013621</name>
</gene>
<dbReference type="PROSITE" id="PS50097">
    <property type="entry name" value="BTB"/>
    <property type="match status" value="1"/>
</dbReference>
<keyword evidence="6" id="KW-0418">Kinase</keyword>
<feature type="compositionally biased region" description="Basic and acidic residues" evidence="4">
    <location>
        <begin position="809"/>
        <end position="824"/>
    </location>
</feature>
<dbReference type="PROSITE" id="PS50012">
    <property type="entry name" value="RCC1_3"/>
    <property type="match status" value="3"/>
</dbReference>
<evidence type="ECO:0000259" key="5">
    <source>
        <dbReference type="PROSITE" id="PS50097"/>
    </source>
</evidence>
<name>A0A5B7DHM2_PORTR</name>
<feature type="compositionally biased region" description="Polar residues" evidence="4">
    <location>
        <begin position="844"/>
        <end position="856"/>
    </location>
</feature>
<dbReference type="EMBL" id="VSRR010000898">
    <property type="protein sequence ID" value="MPC20667.1"/>
    <property type="molecule type" value="Genomic_DNA"/>
</dbReference>
<dbReference type="Gene3D" id="2.130.10.30">
    <property type="entry name" value="Regulator of chromosome condensation 1/beta-lactamase-inhibitor protein II"/>
    <property type="match status" value="1"/>
</dbReference>
<dbReference type="PANTHER" id="PTHR22872:SF2">
    <property type="entry name" value="INHIBITOR OF BRUTON TYROSINE KINASE"/>
    <property type="match status" value="1"/>
</dbReference>
<feature type="region of interest" description="Disordered" evidence="4">
    <location>
        <begin position="730"/>
        <end position="772"/>
    </location>
</feature>
<dbReference type="Proteomes" id="UP000324222">
    <property type="component" value="Unassembled WGS sequence"/>
</dbReference>
<keyword evidence="6" id="KW-0808">Transferase</keyword>
<sequence length="944" mass="104471">MGRHEDNECTQGCRSRQHGAQITAAIIRGTETQAIAYIKNLCQRCYSVTDTTGKTALHTAASCGKRKIVKWLVSLGAPLNQRDWESGYTPLHRALFHGHIDAACTLIQAGSSTSTLDNDGLTPLDHVSFDRARSISFTSTLPTHVYLWGNNANFNLGQASQHARGTPECLDSFHREGLKISNVVLNKFHTFFLTTSGRVYTCGHGQGGRLGLDTNSPVITPRPIKAFTHTNITKVASGTHHSLFLTDSGQVLSCGSNFYHQLGINPPPEHIYTPKVLTWHKDHKDTIITGIDAGKYHSVIWTSHALYTFGLNAGQLGHIRNANESTIISPRNVTGIVLKEDGILTCVGASDGATVLSTSHGAIYVLHQYQIRKVASKMPRVVKVACVGGHLDSKHGSSKNVTDSVKNLNDINDNTSALNYWDSYGNLNKKSAFLGNHEGEEMKVTERSKKKKGKGTMAPADLTKGILFLARKLEIPALEKALAYYKKLGATSEEMGINLIMHEDSHTYSRESLPELWDVTVTSKSGDAIRAHKCVLAARLEYFNIMFGSRWMDTTASESINMPLPTSILTIILDYLYEDDSQKLKQCHDIEFLCNVLVVADQFLITRLRELCESIIAGLLTLKNAAELLEFAATYNAVGLKTTIMQFISQNLVALLENGTLLSSVSQEKLQELSEYYRNLNDCMSYRIMTPHDVSPDSEELQRVFEESPFILPDSDEELDNTLLFKVKEERSSVNRSTPGSARKKKRQHRNSQGDGRHRKPSTSSSVCSSDYDQKDLDEAFENMSFDDLEERKQSPAGETTELNCKNEGTIDRSETLFKSKEDDITPPESSNSSWQKVTRKKSTSGQSLSAKSPVQSPIKEHASLVFPQSVEAAAQQGLQDVDTCSSIVKETTPPKFPSLQESLSTAQKTFLNGRSRLKIVQLRNFWPSMELVNALKKGSLCLG</sequence>
<comment type="caution">
    <text evidence="6">The sequence shown here is derived from an EMBL/GenBank/DDBJ whole genome shotgun (WGS) entry which is preliminary data.</text>
</comment>
<dbReference type="AlphaFoldDB" id="A0A5B7DHM2"/>
<evidence type="ECO:0000313" key="7">
    <source>
        <dbReference type="Proteomes" id="UP000324222"/>
    </source>
</evidence>
<feature type="repeat" description="ANK" evidence="2">
    <location>
        <begin position="52"/>
        <end position="84"/>
    </location>
</feature>
<dbReference type="Gene3D" id="3.30.710.10">
    <property type="entry name" value="Potassium Channel Kv1.1, Chain A"/>
    <property type="match status" value="1"/>
</dbReference>
<dbReference type="InterPro" id="IPR000210">
    <property type="entry name" value="BTB/POZ_dom"/>
</dbReference>
<dbReference type="InterPro" id="IPR051625">
    <property type="entry name" value="Signaling_Regulatory_Domain"/>
</dbReference>
<dbReference type="PANTHER" id="PTHR22872">
    <property type="entry name" value="BTK-BINDING PROTEIN-RELATED"/>
    <property type="match status" value="1"/>
</dbReference>